<protein>
    <submittedName>
        <fullName evidence="2">Uracil-DNA glycosylase family protein</fullName>
    </submittedName>
</protein>
<dbReference type="Pfam" id="PF03167">
    <property type="entry name" value="UDG"/>
    <property type="match status" value="1"/>
</dbReference>
<comment type="caution">
    <text evidence="2">The sequence shown here is derived from an EMBL/GenBank/DDBJ whole genome shotgun (WGS) entry which is preliminary data.</text>
</comment>
<reference evidence="2" key="1">
    <citation type="submission" date="2023-06" db="EMBL/GenBank/DDBJ databases">
        <title>Egi l300058.</title>
        <authorList>
            <person name="Gao L."/>
            <person name="Fang B.-Z."/>
            <person name="Li W.-J."/>
        </authorList>
    </citation>
    <scope>NUCLEOTIDE SEQUENCE</scope>
    <source>
        <strain evidence="2">EGI L300058</strain>
    </source>
</reference>
<dbReference type="EMBL" id="JAUHQA010000001">
    <property type="protein sequence ID" value="MDN4479729.1"/>
    <property type="molecule type" value="Genomic_DNA"/>
</dbReference>
<keyword evidence="3" id="KW-1185">Reference proteome</keyword>
<evidence type="ECO:0000259" key="1">
    <source>
        <dbReference type="Pfam" id="PF03167"/>
    </source>
</evidence>
<accession>A0ABT8GE84</accession>
<evidence type="ECO:0000313" key="2">
    <source>
        <dbReference type="EMBL" id="MDN4479729.1"/>
    </source>
</evidence>
<sequence length="186" mass="20001">MTDLVGYQARESWMGDEYVTLGDVWPTAARAAIVGLNPSPVSVKAGHYYQGRVGQRQLRRIGDVAGWNLPAGVTQFEEAALDAGFGLTDIVKRPTVGERDVSSAELDYGRDVLRAKLEERGVGLVICVFRHPVEALLGEAGMPGLQGARTASGARVFRMPGPFDAADKADAVMQELRELLDESADA</sequence>
<dbReference type="Gene3D" id="3.40.470.10">
    <property type="entry name" value="Uracil-DNA glycosylase-like domain"/>
    <property type="match status" value="1"/>
</dbReference>
<dbReference type="Proteomes" id="UP001172708">
    <property type="component" value="Unassembled WGS sequence"/>
</dbReference>
<dbReference type="SUPFAM" id="SSF52141">
    <property type="entry name" value="Uracil-DNA glycosylase-like"/>
    <property type="match status" value="1"/>
</dbReference>
<dbReference type="RefSeq" id="WP_301140920.1">
    <property type="nucleotide sequence ID" value="NZ_JAUHQA010000001.1"/>
</dbReference>
<organism evidence="2 3">
    <name type="scientific">Demequina muriae</name>
    <dbReference type="NCBI Taxonomy" id="3051664"/>
    <lineage>
        <taxon>Bacteria</taxon>
        <taxon>Bacillati</taxon>
        <taxon>Actinomycetota</taxon>
        <taxon>Actinomycetes</taxon>
        <taxon>Micrococcales</taxon>
        <taxon>Demequinaceae</taxon>
        <taxon>Demequina</taxon>
    </lineage>
</organism>
<dbReference type="InterPro" id="IPR005122">
    <property type="entry name" value="Uracil-DNA_glycosylase-like"/>
</dbReference>
<feature type="domain" description="Uracil-DNA glycosylase-like" evidence="1">
    <location>
        <begin position="26"/>
        <end position="139"/>
    </location>
</feature>
<name>A0ABT8GE84_9MICO</name>
<proteinExistence type="predicted"/>
<dbReference type="InterPro" id="IPR036895">
    <property type="entry name" value="Uracil-DNA_glycosylase-like_sf"/>
</dbReference>
<evidence type="ECO:0000313" key="3">
    <source>
        <dbReference type="Proteomes" id="UP001172708"/>
    </source>
</evidence>
<gene>
    <name evidence="2" type="ORF">QQX02_02150</name>
</gene>